<dbReference type="EMBL" id="JACIGY010000003">
    <property type="protein sequence ID" value="MBB4412479.1"/>
    <property type="molecule type" value="Genomic_DNA"/>
</dbReference>
<keyword evidence="3" id="KW-0378">Hydrolase</keyword>
<evidence type="ECO:0000259" key="1">
    <source>
        <dbReference type="PROSITE" id="PS50879"/>
    </source>
</evidence>
<dbReference type="Proteomes" id="UP000576087">
    <property type="component" value="Unassembled WGS sequence"/>
</dbReference>
<dbReference type="InterPro" id="IPR012337">
    <property type="entry name" value="RNaseH-like_sf"/>
</dbReference>
<dbReference type="Gene3D" id="3.30.420.10">
    <property type="entry name" value="Ribonuclease H-like superfamily/Ribonuclease H"/>
    <property type="match status" value="1"/>
</dbReference>
<dbReference type="InterPro" id="IPR002156">
    <property type="entry name" value="RNaseH_domain"/>
</dbReference>
<protein>
    <submittedName>
        <fullName evidence="3">Ribonuclease HI</fullName>
        <ecNumber evidence="3">3.1.26.4</ecNumber>
    </submittedName>
</protein>
<organism evidence="3 6">
    <name type="scientific">Aliirhizobium cellulosilyticum</name>
    <dbReference type="NCBI Taxonomy" id="393664"/>
    <lineage>
        <taxon>Bacteria</taxon>
        <taxon>Pseudomonadati</taxon>
        <taxon>Pseudomonadota</taxon>
        <taxon>Alphaproteobacteria</taxon>
        <taxon>Hyphomicrobiales</taxon>
        <taxon>Rhizobiaceae</taxon>
        <taxon>Aliirhizobium</taxon>
    </lineage>
</organism>
<reference evidence="5 6" key="1">
    <citation type="submission" date="2020-08" db="EMBL/GenBank/DDBJ databases">
        <title>Genomic Encyclopedia of Type Strains, Phase IV (KMG-V): Genome sequencing to study the core and pangenomes of soil and plant-associated prokaryotes.</title>
        <authorList>
            <person name="Whitman W."/>
        </authorList>
    </citation>
    <scope>NUCLEOTIDE SEQUENCE [LARGE SCALE GENOMIC DNA]</scope>
    <source>
        <strain evidence="3 6">SEMIA 444</strain>
        <strain evidence="2 5">SEMIA 448</strain>
        <strain evidence="4 7">SEMIA 452</strain>
    </source>
</reference>
<evidence type="ECO:0000313" key="2">
    <source>
        <dbReference type="EMBL" id="MBB4349299.1"/>
    </source>
</evidence>
<gene>
    <name evidence="3" type="ORF">GGE31_002992</name>
    <name evidence="2" type="ORF">GGE33_003061</name>
    <name evidence="4" type="ORF">GGE35_002933</name>
</gene>
<dbReference type="RefSeq" id="WP_246436119.1">
    <property type="nucleotide sequence ID" value="NZ_JACIGW010000003.1"/>
</dbReference>
<proteinExistence type="predicted"/>
<dbReference type="PROSITE" id="PS50879">
    <property type="entry name" value="RNASE_H_1"/>
    <property type="match status" value="1"/>
</dbReference>
<feature type="domain" description="RNase H type-1" evidence="1">
    <location>
        <begin position="1"/>
        <end position="150"/>
    </location>
</feature>
<evidence type="ECO:0000313" key="6">
    <source>
        <dbReference type="Proteomes" id="UP000524535"/>
    </source>
</evidence>
<dbReference type="SUPFAM" id="SSF53098">
    <property type="entry name" value="Ribonuclease H-like"/>
    <property type="match status" value="1"/>
</dbReference>
<dbReference type="EMBL" id="JACIGW010000003">
    <property type="protein sequence ID" value="MBB4349299.1"/>
    <property type="molecule type" value="Genomic_DNA"/>
</dbReference>
<evidence type="ECO:0000313" key="4">
    <source>
        <dbReference type="EMBL" id="MBB4447111.1"/>
    </source>
</evidence>
<dbReference type="GO" id="GO:0004523">
    <property type="term" value="F:RNA-DNA hybrid ribonuclease activity"/>
    <property type="evidence" value="ECO:0007669"/>
    <property type="project" value="UniProtKB-EC"/>
</dbReference>
<dbReference type="Proteomes" id="UP000524535">
    <property type="component" value="Unassembled WGS sequence"/>
</dbReference>
<evidence type="ECO:0000313" key="3">
    <source>
        <dbReference type="EMBL" id="MBB4412479.1"/>
    </source>
</evidence>
<evidence type="ECO:0000313" key="5">
    <source>
        <dbReference type="Proteomes" id="UP000520770"/>
    </source>
</evidence>
<name>A0A7W6XBU5_9HYPH</name>
<keyword evidence="6" id="KW-1185">Reference proteome</keyword>
<dbReference type="GO" id="GO:0003676">
    <property type="term" value="F:nucleic acid binding"/>
    <property type="evidence" value="ECO:0007669"/>
    <property type="project" value="InterPro"/>
</dbReference>
<dbReference type="Pfam" id="PF00075">
    <property type="entry name" value="RNase_H"/>
    <property type="match status" value="1"/>
</dbReference>
<dbReference type="Proteomes" id="UP000520770">
    <property type="component" value="Unassembled WGS sequence"/>
</dbReference>
<dbReference type="EMBL" id="JACIHM010000003">
    <property type="protein sequence ID" value="MBB4447111.1"/>
    <property type="molecule type" value="Genomic_DNA"/>
</dbReference>
<accession>A0A7W6XBU5</accession>
<evidence type="ECO:0000313" key="7">
    <source>
        <dbReference type="Proteomes" id="UP000576087"/>
    </source>
</evidence>
<dbReference type="AlphaFoldDB" id="A0A7W6XBU5"/>
<sequence length="161" mass="18227">MLELFTDGSYDRKTQIGGWAFVAYLDGVEKGHQCGSDEGDSNNSFEVLAALHAAQWSASMALQDQVLVWTDSFYVMEGVQRSLPIWRNNGWRKIDRNPRNRRRPSPDRDIWKRLDRVLAENAYIHIKWCKAHEGLVGNDRADFLAGASRLAHAAAAHRGGF</sequence>
<comment type="caution">
    <text evidence="3">The sequence shown here is derived from an EMBL/GenBank/DDBJ whole genome shotgun (WGS) entry which is preliminary data.</text>
</comment>
<dbReference type="InterPro" id="IPR036397">
    <property type="entry name" value="RNaseH_sf"/>
</dbReference>
<dbReference type="EC" id="3.1.26.4" evidence="3"/>